<feature type="transmembrane region" description="Helical" evidence="1">
    <location>
        <begin position="132"/>
        <end position="152"/>
    </location>
</feature>
<dbReference type="EC" id="2.7.13.3" evidence="3"/>
<feature type="transmembrane region" description="Helical" evidence="1">
    <location>
        <begin position="91"/>
        <end position="116"/>
    </location>
</feature>
<sequence>MNWGLSMSESVTDNKEYTFFLPNFCSVTSVFILSIGAQLIAFMLILATGDKLSESWDELGLLSVFVQWIALTSAGVLCLSKRWLSKLPLFWSAVVAYFMIVLTTTIISATAQYFLISIDYQWGSVPETIGQFVFRCSAISAILSLVALRYFYVQQQWKQRIELESQARVEALQARIRPHFLFNSMNIIASLIRTDADLAEQAVEDLSELFRASLKQSGSMVPLSEEWILCRNYLRIEGLRLGNRLTLDVDLQRVPQDAAIPMLTLQPLVENAIYHGIQPLPQGGAITVLGTMSGNMVCITIVNPVPKQEGGIKTHGNQIAMANIRHRLNLLFGSHAKLIVNKTDELYEVKVLFPYIKGGV</sequence>
<comment type="caution">
    <text evidence="3">The sequence shown here is derived from an EMBL/GenBank/DDBJ whole genome shotgun (WGS) entry which is preliminary data.</text>
</comment>
<name>A0A0Q9YE45_9GAMM</name>
<dbReference type="Gene3D" id="3.30.565.10">
    <property type="entry name" value="Histidine kinase-like ATPase, C-terminal domain"/>
    <property type="match status" value="1"/>
</dbReference>
<dbReference type="InterPro" id="IPR010559">
    <property type="entry name" value="Sig_transdc_His_kin_internal"/>
</dbReference>
<keyword evidence="1" id="KW-0812">Transmembrane</keyword>
<dbReference type="InterPro" id="IPR050640">
    <property type="entry name" value="Bact_2-comp_sensor_kinase"/>
</dbReference>
<evidence type="ECO:0000313" key="3">
    <source>
        <dbReference type="EMBL" id="KRG18768.1"/>
    </source>
</evidence>
<evidence type="ECO:0000259" key="2">
    <source>
        <dbReference type="Pfam" id="PF06580"/>
    </source>
</evidence>
<evidence type="ECO:0000256" key="1">
    <source>
        <dbReference type="SAM" id="Phobius"/>
    </source>
</evidence>
<proteinExistence type="predicted"/>
<dbReference type="Pfam" id="PF06580">
    <property type="entry name" value="His_kinase"/>
    <property type="match status" value="1"/>
</dbReference>
<feature type="transmembrane region" description="Helical" evidence="1">
    <location>
        <begin position="20"/>
        <end position="47"/>
    </location>
</feature>
<organism evidence="3">
    <name type="scientific">Candidatus Berkiella cookevillensis</name>
    <dbReference type="NCBI Taxonomy" id="437022"/>
    <lineage>
        <taxon>Bacteria</taxon>
        <taxon>Pseudomonadati</taxon>
        <taxon>Pseudomonadota</taxon>
        <taxon>Gammaproteobacteria</taxon>
        <taxon>Candidatus Berkiellales</taxon>
        <taxon>Candidatus Berkiellaceae</taxon>
        <taxon>Candidatus Berkiella</taxon>
    </lineage>
</organism>
<reference evidence="3" key="1">
    <citation type="submission" date="2015-09" db="EMBL/GenBank/DDBJ databases">
        <title>Draft Genome Sequences of Two Novel Amoeba-resistant Intranuclear Bacteria, Candidatus Berkiella cookevillensis and Candidatus Berkiella aquae.</title>
        <authorList>
            <person name="Mehari Y.T."/>
            <person name="Arivett B.A."/>
            <person name="Farone A.L."/>
            <person name="Gunderson J.H."/>
            <person name="Farone M.B."/>
        </authorList>
    </citation>
    <scope>NUCLEOTIDE SEQUENCE [LARGE SCALE GENOMIC DNA]</scope>
    <source>
        <strain evidence="3">CC99</strain>
    </source>
</reference>
<feature type="domain" description="Signal transduction histidine kinase internal region" evidence="2">
    <location>
        <begin position="167"/>
        <end position="245"/>
    </location>
</feature>
<keyword evidence="1" id="KW-1133">Transmembrane helix</keyword>
<accession>A0A0Q9YE45</accession>
<dbReference type="InterPro" id="IPR036890">
    <property type="entry name" value="HATPase_C_sf"/>
</dbReference>
<protein>
    <submittedName>
        <fullName evidence="3">Sensor histidine kinase YpdA</fullName>
        <ecNumber evidence="3">2.7.13.3</ecNumber>
    </submittedName>
</protein>
<dbReference type="AlphaFoldDB" id="A0A0Q9YE45"/>
<dbReference type="STRING" id="437022.CC99x_01249"/>
<keyword evidence="3" id="KW-0418">Kinase</keyword>
<keyword evidence="3" id="KW-0808">Transferase</keyword>
<dbReference type="SUPFAM" id="SSF55874">
    <property type="entry name" value="ATPase domain of HSP90 chaperone/DNA topoisomerase II/histidine kinase"/>
    <property type="match status" value="1"/>
</dbReference>
<dbReference type="GO" id="GO:0016020">
    <property type="term" value="C:membrane"/>
    <property type="evidence" value="ECO:0007669"/>
    <property type="project" value="InterPro"/>
</dbReference>
<gene>
    <name evidence="3" type="primary">ypdA</name>
    <name evidence="3" type="ORF">CC99x_01249</name>
</gene>
<dbReference type="GO" id="GO:0000155">
    <property type="term" value="F:phosphorelay sensor kinase activity"/>
    <property type="evidence" value="ECO:0007669"/>
    <property type="project" value="InterPro"/>
</dbReference>
<dbReference type="PANTHER" id="PTHR34220:SF7">
    <property type="entry name" value="SENSOR HISTIDINE KINASE YPDA"/>
    <property type="match status" value="1"/>
</dbReference>
<dbReference type="EMBL" id="LKHV01000005">
    <property type="protein sequence ID" value="KRG18768.1"/>
    <property type="molecule type" value="Genomic_DNA"/>
</dbReference>
<feature type="transmembrane region" description="Helical" evidence="1">
    <location>
        <begin position="59"/>
        <end position="79"/>
    </location>
</feature>
<dbReference type="PANTHER" id="PTHR34220">
    <property type="entry name" value="SENSOR HISTIDINE KINASE YPDA"/>
    <property type="match status" value="1"/>
</dbReference>
<keyword evidence="1" id="KW-0472">Membrane</keyword>